<dbReference type="InterPro" id="IPR009100">
    <property type="entry name" value="AcylCoA_DH/oxidase_NM_dom_sf"/>
</dbReference>
<keyword evidence="10" id="KW-0276">Fatty acid metabolism</keyword>
<dbReference type="PANTHER" id="PTHR48083">
    <property type="entry name" value="MEDIUM-CHAIN SPECIFIC ACYL-COA DEHYDROGENASE, MITOCHONDRIAL-RELATED"/>
    <property type="match status" value="1"/>
</dbReference>
<dbReference type="PROSITE" id="PS00072">
    <property type="entry name" value="ACYL_COA_DH_1"/>
    <property type="match status" value="1"/>
</dbReference>
<dbReference type="Gene3D" id="1.10.540.10">
    <property type="entry name" value="Acyl-CoA dehydrogenase/oxidase, N-terminal domain"/>
    <property type="match status" value="1"/>
</dbReference>
<evidence type="ECO:0000256" key="1">
    <source>
        <dbReference type="ARBA" id="ARBA00001962"/>
    </source>
</evidence>
<dbReference type="Pfam" id="PF00441">
    <property type="entry name" value="Acyl-CoA_dh_1"/>
    <property type="match status" value="1"/>
</dbReference>
<accession>A0A7S4M790</accession>
<evidence type="ECO:0000256" key="5">
    <source>
        <dbReference type="ARBA" id="ARBA00022516"/>
    </source>
</evidence>
<dbReference type="Gene3D" id="2.40.110.10">
    <property type="entry name" value="Butyryl-CoA Dehydrogenase, subunit A, domain 2"/>
    <property type="match status" value="1"/>
</dbReference>
<dbReference type="GO" id="GO:0005737">
    <property type="term" value="C:cytoplasm"/>
    <property type="evidence" value="ECO:0007669"/>
    <property type="project" value="TreeGrafter"/>
</dbReference>
<proteinExistence type="inferred from homology"/>
<dbReference type="InterPro" id="IPR036250">
    <property type="entry name" value="AcylCo_DH-like_C"/>
</dbReference>
<evidence type="ECO:0000256" key="14">
    <source>
        <dbReference type="RuleBase" id="RU362121"/>
    </source>
</evidence>
<comment type="similarity">
    <text evidence="14">Belongs to the cytochrome b5 family.</text>
</comment>
<keyword evidence="8 14" id="KW-0479">Metal-binding</keyword>
<evidence type="ECO:0000256" key="2">
    <source>
        <dbReference type="ARBA" id="ARBA00001974"/>
    </source>
</evidence>
<dbReference type="AlphaFoldDB" id="A0A7S4M790"/>
<protein>
    <recommendedName>
        <fullName evidence="15">Cytochrome b5 heme-binding domain-containing protein</fullName>
    </recommendedName>
</protein>
<dbReference type="PRINTS" id="PR00363">
    <property type="entry name" value="CYTOCHROMEB5"/>
</dbReference>
<keyword evidence="13" id="KW-0275">Fatty acid biosynthesis</keyword>
<feature type="domain" description="Cytochrome b5 heme-binding" evidence="15">
    <location>
        <begin position="2"/>
        <end position="77"/>
    </location>
</feature>
<evidence type="ECO:0000256" key="6">
    <source>
        <dbReference type="ARBA" id="ARBA00022617"/>
    </source>
</evidence>
<evidence type="ECO:0000256" key="12">
    <source>
        <dbReference type="ARBA" id="ARBA00023004"/>
    </source>
</evidence>
<dbReference type="FunFam" id="2.40.110.10:FF:000002">
    <property type="entry name" value="Acyl-CoA dehydrogenase fadE12"/>
    <property type="match status" value="1"/>
</dbReference>
<evidence type="ECO:0000256" key="11">
    <source>
        <dbReference type="ARBA" id="ARBA00023002"/>
    </source>
</evidence>
<dbReference type="Pfam" id="PF00173">
    <property type="entry name" value="Cyt-b5"/>
    <property type="match status" value="1"/>
</dbReference>
<dbReference type="InterPro" id="IPR050741">
    <property type="entry name" value="Acyl-CoA_dehydrogenase"/>
</dbReference>
<dbReference type="InterPro" id="IPR006091">
    <property type="entry name" value="Acyl-CoA_Oxase/DH_mid-dom"/>
</dbReference>
<dbReference type="Gene3D" id="3.10.120.10">
    <property type="entry name" value="Cytochrome b5-like heme/steroid binding domain"/>
    <property type="match status" value="1"/>
</dbReference>
<keyword evidence="13" id="KW-0443">Lipid metabolism</keyword>
<dbReference type="EMBL" id="HBKP01004058">
    <property type="protein sequence ID" value="CAE2205147.1"/>
    <property type="molecule type" value="Transcribed_RNA"/>
</dbReference>
<evidence type="ECO:0000259" key="15">
    <source>
        <dbReference type="PROSITE" id="PS50255"/>
    </source>
</evidence>
<dbReference type="InterPro" id="IPR013786">
    <property type="entry name" value="AcylCoA_DH/ox_N"/>
</dbReference>
<dbReference type="GO" id="GO:0006633">
    <property type="term" value="P:fatty acid biosynthetic process"/>
    <property type="evidence" value="ECO:0007669"/>
    <property type="project" value="UniProtKB-KW"/>
</dbReference>
<evidence type="ECO:0000256" key="3">
    <source>
        <dbReference type="ARBA" id="ARBA00009295"/>
    </source>
</evidence>
<dbReference type="Pfam" id="PF02771">
    <property type="entry name" value="Acyl-CoA_dh_N"/>
    <property type="match status" value="1"/>
</dbReference>
<evidence type="ECO:0000256" key="7">
    <source>
        <dbReference type="ARBA" id="ARBA00022630"/>
    </source>
</evidence>
<dbReference type="SUPFAM" id="SSF47203">
    <property type="entry name" value="Acyl-CoA dehydrogenase C-terminal domain-like"/>
    <property type="match status" value="1"/>
</dbReference>
<dbReference type="GO" id="GO:0003995">
    <property type="term" value="F:acyl-CoA dehydrogenase activity"/>
    <property type="evidence" value="ECO:0007669"/>
    <property type="project" value="InterPro"/>
</dbReference>
<dbReference type="InterPro" id="IPR036400">
    <property type="entry name" value="Cyt_B5-like_heme/steroid_sf"/>
</dbReference>
<comment type="cofactor">
    <cofactor evidence="1">
        <name>Fe cation</name>
        <dbReference type="ChEBI" id="CHEBI:24875"/>
    </cofactor>
</comment>
<keyword evidence="9" id="KW-0274">FAD</keyword>
<evidence type="ECO:0000256" key="4">
    <source>
        <dbReference type="ARBA" id="ARBA00009347"/>
    </source>
</evidence>
<dbReference type="InterPro" id="IPR046373">
    <property type="entry name" value="Acyl-CoA_Oxase/DH_mid-dom_sf"/>
</dbReference>
<keyword evidence="11" id="KW-0560">Oxidoreductase</keyword>
<keyword evidence="7" id="KW-0285">Flavoprotein</keyword>
<comment type="similarity">
    <text evidence="3">Belongs to the fatty acid desaturase type 1 family.</text>
</comment>
<gene>
    <name evidence="16" type="ORF">VSP0166_LOCUS2930</name>
</gene>
<evidence type="ECO:0000256" key="8">
    <source>
        <dbReference type="ARBA" id="ARBA00022723"/>
    </source>
</evidence>
<evidence type="ECO:0000256" key="13">
    <source>
        <dbReference type="ARBA" id="ARBA00023160"/>
    </source>
</evidence>
<dbReference type="InterPro" id="IPR009075">
    <property type="entry name" value="AcylCo_DH/oxidase_C"/>
</dbReference>
<evidence type="ECO:0000313" key="16">
    <source>
        <dbReference type="EMBL" id="CAE2205147.1"/>
    </source>
</evidence>
<dbReference type="Gene3D" id="1.20.140.10">
    <property type="entry name" value="Butyryl-CoA Dehydrogenase, subunit A, domain 3"/>
    <property type="match status" value="1"/>
</dbReference>
<keyword evidence="12 14" id="KW-0408">Iron</keyword>
<organism evidence="16">
    <name type="scientific">Vannella robusta</name>
    <dbReference type="NCBI Taxonomy" id="1487602"/>
    <lineage>
        <taxon>Eukaryota</taxon>
        <taxon>Amoebozoa</taxon>
        <taxon>Discosea</taxon>
        <taxon>Flabellinia</taxon>
        <taxon>Vannellidae</taxon>
        <taxon>Vannella</taxon>
    </lineage>
</organism>
<keyword evidence="5" id="KW-0444">Lipid biosynthesis</keyword>
<reference evidence="16" key="1">
    <citation type="submission" date="2021-01" db="EMBL/GenBank/DDBJ databases">
        <authorList>
            <person name="Corre E."/>
            <person name="Pelletier E."/>
            <person name="Niang G."/>
            <person name="Scheremetjew M."/>
            <person name="Finn R."/>
            <person name="Kale V."/>
            <person name="Holt S."/>
            <person name="Cochrane G."/>
            <person name="Meng A."/>
            <person name="Brown T."/>
            <person name="Cohen L."/>
        </authorList>
    </citation>
    <scope>NUCLEOTIDE SEQUENCE</scope>
    <source>
        <strain evidence="16">DIVA3 518/3/11/1/6</strain>
    </source>
</reference>
<sequence length="497" mass="55367">MSREFSASEVAAHNSQDDCWIIVNGKVFDVTEFMKKHPGGKKVLLNVAGKDATTQFQSLHQPGVLHQYDSLCIGTLAGTKKTNSRSSGSSPEDKYGSKIPFGEPSWYRGFKSPYYNESHAKFRETVRSFVETEIMPYTHEWDEAGTFPPELHEKAYRAGIYGAIWPEEYGGTPPKDFDAFHDLILIDELSRCAAGGVLWSCFFCFGIALPPVLKIGSKYLKDKVARDVITGKKIMCLAVTEPYAGSDVASLQTTAVRDGDFYIVNGAKKFITGGMKADYFTTAVRTGGEGMGGISLLLIEKGSPGLSVRRMKTQGWWISNTAYVTFEDVRVPVKNLIGEENKGFYSIMSNFNHERFVLAAMANRYARVCLEESIKYGRVRKTFGKRLVDHQVLRHKVADMSREIESTHALLEQIAYQMQCGVNDRKLAGIIALCKVQATKTMEFCAREASQIFGGNSYIRGGQGEKVERLYREVRVNAIGGGSEEVLMDLAMRQARL</sequence>
<comment type="cofactor">
    <cofactor evidence="2">
        <name>FAD</name>
        <dbReference type="ChEBI" id="CHEBI:57692"/>
    </cofactor>
</comment>
<dbReference type="GO" id="GO:0033539">
    <property type="term" value="P:fatty acid beta-oxidation using acyl-CoA dehydrogenase"/>
    <property type="evidence" value="ECO:0007669"/>
    <property type="project" value="TreeGrafter"/>
</dbReference>
<dbReference type="SUPFAM" id="SSF56645">
    <property type="entry name" value="Acyl-CoA dehydrogenase NM domain-like"/>
    <property type="match status" value="1"/>
</dbReference>
<dbReference type="Pfam" id="PF02770">
    <property type="entry name" value="Acyl-CoA_dh_M"/>
    <property type="match status" value="1"/>
</dbReference>
<evidence type="ECO:0000256" key="10">
    <source>
        <dbReference type="ARBA" id="ARBA00022832"/>
    </source>
</evidence>
<dbReference type="InterPro" id="IPR037069">
    <property type="entry name" value="AcylCoA_DH/ox_N_sf"/>
</dbReference>
<dbReference type="FunFam" id="3.10.120.10:FF:000007">
    <property type="entry name" value="Sulfite oxidase, mitochondrial"/>
    <property type="match status" value="1"/>
</dbReference>
<dbReference type="GO" id="GO:0046872">
    <property type="term" value="F:metal ion binding"/>
    <property type="evidence" value="ECO:0007669"/>
    <property type="project" value="UniProtKB-UniRule"/>
</dbReference>
<comment type="similarity">
    <text evidence="4">Belongs to the acyl-CoA dehydrogenase family.</text>
</comment>
<evidence type="ECO:0000256" key="9">
    <source>
        <dbReference type="ARBA" id="ARBA00022827"/>
    </source>
</evidence>
<dbReference type="SUPFAM" id="SSF55856">
    <property type="entry name" value="Cytochrome b5-like heme/steroid binding domain"/>
    <property type="match status" value="1"/>
</dbReference>
<dbReference type="PANTHER" id="PTHR48083:SF28">
    <property type="entry name" value="ACYL-COA DEHYDROGENASE FAMILY PROTEIN (AFU_ORTHOLOGUE AFUA_6G10880)-RELATED"/>
    <property type="match status" value="1"/>
</dbReference>
<dbReference type="InterPro" id="IPR001199">
    <property type="entry name" value="Cyt_B5-like_heme/steroid-bd"/>
</dbReference>
<name>A0A7S4M790_9EUKA</name>
<dbReference type="GO" id="GO:0050660">
    <property type="term" value="F:flavin adenine dinucleotide binding"/>
    <property type="evidence" value="ECO:0007669"/>
    <property type="project" value="InterPro"/>
</dbReference>
<dbReference type="SMART" id="SM01117">
    <property type="entry name" value="Cyt-b5"/>
    <property type="match status" value="1"/>
</dbReference>
<keyword evidence="6 14" id="KW-0349">Heme</keyword>
<dbReference type="PROSITE" id="PS50255">
    <property type="entry name" value="CYTOCHROME_B5_2"/>
    <property type="match status" value="1"/>
</dbReference>
<dbReference type="InterPro" id="IPR018506">
    <property type="entry name" value="Cyt_B5_heme-BS"/>
</dbReference>
<dbReference type="GO" id="GO:0020037">
    <property type="term" value="F:heme binding"/>
    <property type="evidence" value="ECO:0007669"/>
    <property type="project" value="UniProtKB-UniRule"/>
</dbReference>
<dbReference type="PROSITE" id="PS00191">
    <property type="entry name" value="CYTOCHROME_B5_1"/>
    <property type="match status" value="1"/>
</dbReference>
<dbReference type="InterPro" id="IPR006089">
    <property type="entry name" value="Acyl-CoA_DH_CS"/>
</dbReference>